<gene>
    <name evidence="7" type="ORF">EOD73_03250</name>
</gene>
<evidence type="ECO:0000313" key="7">
    <source>
        <dbReference type="EMBL" id="RVT88038.1"/>
    </source>
</evidence>
<dbReference type="GO" id="GO:0055085">
    <property type="term" value="P:transmembrane transport"/>
    <property type="evidence" value="ECO:0007669"/>
    <property type="project" value="InterPro"/>
</dbReference>
<dbReference type="PROSITE" id="PS52015">
    <property type="entry name" value="TONB_CTD"/>
    <property type="match status" value="1"/>
</dbReference>
<dbReference type="Proteomes" id="UP000288587">
    <property type="component" value="Unassembled WGS sequence"/>
</dbReference>
<evidence type="ECO:0000313" key="8">
    <source>
        <dbReference type="Proteomes" id="UP000288587"/>
    </source>
</evidence>
<dbReference type="GO" id="GO:0016020">
    <property type="term" value="C:membrane"/>
    <property type="evidence" value="ECO:0007669"/>
    <property type="project" value="UniProtKB-SubCell"/>
</dbReference>
<keyword evidence="2" id="KW-0812">Transmembrane</keyword>
<dbReference type="Gene3D" id="3.30.2420.10">
    <property type="entry name" value="TonB"/>
    <property type="match status" value="1"/>
</dbReference>
<evidence type="ECO:0000256" key="2">
    <source>
        <dbReference type="ARBA" id="ARBA00022692"/>
    </source>
</evidence>
<dbReference type="InterPro" id="IPR006260">
    <property type="entry name" value="TonB/TolA_C"/>
</dbReference>
<dbReference type="OrthoDB" id="9182849at2"/>
<dbReference type="AlphaFoldDB" id="A0A437LRM6"/>
<keyword evidence="5" id="KW-0732">Signal</keyword>
<dbReference type="InterPro" id="IPR037682">
    <property type="entry name" value="TonB_C"/>
</dbReference>
<dbReference type="Pfam" id="PF03544">
    <property type="entry name" value="TonB_C"/>
    <property type="match status" value="1"/>
</dbReference>
<accession>A0A437LRM6</accession>
<proteinExistence type="predicted"/>
<evidence type="ECO:0000256" key="5">
    <source>
        <dbReference type="SAM" id="SignalP"/>
    </source>
</evidence>
<protein>
    <submittedName>
        <fullName evidence="7">Energy transducer TonB</fullName>
    </submittedName>
</protein>
<evidence type="ECO:0000256" key="1">
    <source>
        <dbReference type="ARBA" id="ARBA00004167"/>
    </source>
</evidence>
<sequence length="103" mass="11349">MIRPFVFALALGLSLSAFASPKVIKKIPPEFPPEAVRKNISSGEVKAKLTIGADGKVTNVEIVDANPKRVFDKATIAALMEWRFDTGGKDETFEIKLVFRNDE</sequence>
<feature type="signal peptide" evidence="5">
    <location>
        <begin position="1"/>
        <end position="19"/>
    </location>
</feature>
<dbReference type="EMBL" id="SACM01000001">
    <property type="protein sequence ID" value="RVT88038.1"/>
    <property type="molecule type" value="Genomic_DNA"/>
</dbReference>
<dbReference type="NCBIfam" id="TIGR01352">
    <property type="entry name" value="tonB_Cterm"/>
    <property type="match status" value="1"/>
</dbReference>
<reference evidence="7 8" key="1">
    <citation type="submission" date="2019-01" db="EMBL/GenBank/DDBJ databases">
        <authorList>
            <person name="Chen W.-M."/>
        </authorList>
    </citation>
    <scope>NUCLEOTIDE SEQUENCE [LARGE SCALE GENOMIC DNA]</scope>
    <source>
        <strain evidence="7 8">CCP-18</strain>
    </source>
</reference>
<evidence type="ECO:0000256" key="3">
    <source>
        <dbReference type="ARBA" id="ARBA00022989"/>
    </source>
</evidence>
<keyword evidence="3" id="KW-1133">Transmembrane helix</keyword>
<dbReference type="RefSeq" id="WP_127680806.1">
    <property type="nucleotide sequence ID" value="NZ_SACM01000001.1"/>
</dbReference>
<evidence type="ECO:0000259" key="6">
    <source>
        <dbReference type="PROSITE" id="PS52015"/>
    </source>
</evidence>
<feature type="chain" id="PRO_5019340604" evidence="5">
    <location>
        <begin position="20"/>
        <end position="103"/>
    </location>
</feature>
<comment type="subcellular location">
    <subcellularLocation>
        <location evidence="1">Membrane</location>
        <topology evidence="1">Single-pass membrane protein</topology>
    </subcellularLocation>
</comment>
<dbReference type="SUPFAM" id="SSF74653">
    <property type="entry name" value="TolA/TonB C-terminal domain"/>
    <property type="match status" value="1"/>
</dbReference>
<evidence type="ECO:0000256" key="4">
    <source>
        <dbReference type="ARBA" id="ARBA00023136"/>
    </source>
</evidence>
<keyword evidence="4" id="KW-0472">Membrane</keyword>
<organism evidence="7 8">
    <name type="scientific">Inhella crocodyli</name>
    <dbReference type="NCBI Taxonomy" id="2499851"/>
    <lineage>
        <taxon>Bacteria</taxon>
        <taxon>Pseudomonadati</taxon>
        <taxon>Pseudomonadota</taxon>
        <taxon>Betaproteobacteria</taxon>
        <taxon>Burkholderiales</taxon>
        <taxon>Sphaerotilaceae</taxon>
        <taxon>Inhella</taxon>
    </lineage>
</organism>
<comment type="caution">
    <text evidence="7">The sequence shown here is derived from an EMBL/GenBank/DDBJ whole genome shotgun (WGS) entry which is preliminary data.</text>
</comment>
<feature type="domain" description="TonB C-terminal" evidence="6">
    <location>
        <begin position="17"/>
        <end position="103"/>
    </location>
</feature>
<keyword evidence="8" id="KW-1185">Reference proteome</keyword>
<name>A0A437LRM6_9BURK</name>